<dbReference type="GO" id="GO:0042438">
    <property type="term" value="P:melanin biosynthetic process"/>
    <property type="evidence" value="ECO:0007669"/>
    <property type="project" value="UniProtKB-KW"/>
</dbReference>
<dbReference type="FunFam" id="1.10.1280.10:FF:000021">
    <property type="entry name" value="Tyrosinase"/>
    <property type="match status" value="1"/>
</dbReference>
<dbReference type="InterPro" id="IPR016216">
    <property type="entry name" value="Monophenol_mOase_fun"/>
</dbReference>
<gene>
    <name evidence="14" type="ORF">BDQ12DRAFT_650431</name>
</gene>
<comment type="catalytic activity">
    <reaction evidence="9">
        <text>2 L-dopa + O2 = 2 L-dopaquinone + 2 H2O</text>
        <dbReference type="Rhea" id="RHEA:34287"/>
        <dbReference type="ChEBI" id="CHEBI:15377"/>
        <dbReference type="ChEBI" id="CHEBI:15379"/>
        <dbReference type="ChEBI" id="CHEBI:57504"/>
        <dbReference type="ChEBI" id="CHEBI:57924"/>
        <dbReference type="EC" id="1.14.18.1"/>
    </reaction>
</comment>
<dbReference type="PANTHER" id="PTHR11474">
    <property type="entry name" value="TYROSINASE FAMILY MEMBER"/>
    <property type="match status" value="1"/>
</dbReference>
<dbReference type="SUPFAM" id="SSF48056">
    <property type="entry name" value="Di-copper centre-containing domain"/>
    <property type="match status" value="1"/>
</dbReference>
<dbReference type="InterPro" id="IPR002227">
    <property type="entry name" value="Tyrosinase_Cu-bd"/>
</dbReference>
<keyword evidence="6" id="KW-0186">Copper</keyword>
<dbReference type="PROSITE" id="PS00497">
    <property type="entry name" value="TYROSINASE_1"/>
    <property type="match status" value="1"/>
</dbReference>
<comment type="cofactor">
    <cofactor evidence="1">
        <name>Cu(2+)</name>
        <dbReference type="ChEBI" id="CHEBI:29036"/>
    </cofactor>
</comment>
<comment type="catalytic activity">
    <reaction evidence="10">
        <text>L-tyrosine + O2 = L-dopaquinone + H2O</text>
        <dbReference type="Rhea" id="RHEA:18117"/>
        <dbReference type="ChEBI" id="CHEBI:15377"/>
        <dbReference type="ChEBI" id="CHEBI:15379"/>
        <dbReference type="ChEBI" id="CHEBI:57924"/>
        <dbReference type="ChEBI" id="CHEBI:58315"/>
        <dbReference type="EC" id="1.14.18.1"/>
    </reaction>
</comment>
<evidence type="ECO:0000256" key="5">
    <source>
        <dbReference type="ARBA" id="ARBA00023002"/>
    </source>
</evidence>
<dbReference type="GO" id="GO:0046872">
    <property type="term" value="F:metal ion binding"/>
    <property type="evidence" value="ECO:0007669"/>
    <property type="project" value="UniProtKB-KW"/>
</dbReference>
<keyword evidence="7" id="KW-0503">Monooxygenase</keyword>
<dbReference type="STRING" id="68775.A0A5C3M124"/>
<dbReference type="EMBL" id="ML213601">
    <property type="protein sequence ID" value="TFK38852.1"/>
    <property type="molecule type" value="Genomic_DNA"/>
</dbReference>
<dbReference type="Gene3D" id="2.60.310.20">
    <property type="match status" value="1"/>
</dbReference>
<evidence type="ECO:0000313" key="15">
    <source>
        <dbReference type="Proteomes" id="UP000308652"/>
    </source>
</evidence>
<protein>
    <recommendedName>
        <fullName evidence="3">tyrosinase</fullName>
        <ecNumber evidence="3">1.14.18.1</ecNumber>
    </recommendedName>
</protein>
<evidence type="ECO:0000256" key="4">
    <source>
        <dbReference type="ARBA" id="ARBA00022723"/>
    </source>
</evidence>
<dbReference type="PIRSF" id="PIRSF000340">
    <property type="entry name" value="MPO_fungal"/>
    <property type="match status" value="1"/>
</dbReference>
<proteinExistence type="inferred from homology"/>
<keyword evidence="4" id="KW-0479">Metal-binding</keyword>
<dbReference type="AlphaFoldDB" id="A0A5C3M124"/>
<dbReference type="PROSITE" id="PS00498">
    <property type="entry name" value="TYROSINASE_2"/>
    <property type="match status" value="1"/>
</dbReference>
<evidence type="ECO:0000256" key="8">
    <source>
        <dbReference type="ARBA" id="ARBA00023101"/>
    </source>
</evidence>
<dbReference type="OrthoDB" id="6132182at2759"/>
<evidence type="ECO:0000256" key="10">
    <source>
        <dbReference type="ARBA" id="ARBA00048881"/>
    </source>
</evidence>
<dbReference type="InterPro" id="IPR050316">
    <property type="entry name" value="Tyrosinase/Hemocyanin"/>
</dbReference>
<evidence type="ECO:0000256" key="2">
    <source>
        <dbReference type="ARBA" id="ARBA00009928"/>
    </source>
</evidence>
<reference evidence="14 15" key="1">
    <citation type="journal article" date="2019" name="Nat. Ecol. Evol.">
        <title>Megaphylogeny resolves global patterns of mushroom evolution.</title>
        <authorList>
            <person name="Varga T."/>
            <person name="Krizsan K."/>
            <person name="Foldi C."/>
            <person name="Dima B."/>
            <person name="Sanchez-Garcia M."/>
            <person name="Sanchez-Ramirez S."/>
            <person name="Szollosi G.J."/>
            <person name="Szarkandi J.G."/>
            <person name="Papp V."/>
            <person name="Albert L."/>
            <person name="Andreopoulos W."/>
            <person name="Angelini C."/>
            <person name="Antonin V."/>
            <person name="Barry K.W."/>
            <person name="Bougher N.L."/>
            <person name="Buchanan P."/>
            <person name="Buyck B."/>
            <person name="Bense V."/>
            <person name="Catcheside P."/>
            <person name="Chovatia M."/>
            <person name="Cooper J."/>
            <person name="Damon W."/>
            <person name="Desjardin D."/>
            <person name="Finy P."/>
            <person name="Geml J."/>
            <person name="Haridas S."/>
            <person name="Hughes K."/>
            <person name="Justo A."/>
            <person name="Karasinski D."/>
            <person name="Kautmanova I."/>
            <person name="Kiss B."/>
            <person name="Kocsube S."/>
            <person name="Kotiranta H."/>
            <person name="LaButti K.M."/>
            <person name="Lechner B.E."/>
            <person name="Liimatainen K."/>
            <person name="Lipzen A."/>
            <person name="Lukacs Z."/>
            <person name="Mihaltcheva S."/>
            <person name="Morgado L.N."/>
            <person name="Niskanen T."/>
            <person name="Noordeloos M.E."/>
            <person name="Ohm R.A."/>
            <person name="Ortiz-Santana B."/>
            <person name="Ovrebo C."/>
            <person name="Racz N."/>
            <person name="Riley R."/>
            <person name="Savchenko A."/>
            <person name="Shiryaev A."/>
            <person name="Soop K."/>
            <person name="Spirin V."/>
            <person name="Szebenyi C."/>
            <person name="Tomsovsky M."/>
            <person name="Tulloss R.E."/>
            <person name="Uehling J."/>
            <person name="Grigoriev I.V."/>
            <person name="Vagvolgyi C."/>
            <person name="Papp T."/>
            <person name="Martin F.M."/>
            <person name="Miettinen O."/>
            <person name="Hibbett D.S."/>
            <person name="Nagy L.G."/>
        </authorList>
    </citation>
    <scope>NUCLEOTIDE SEQUENCE [LARGE SCALE GENOMIC DNA]</scope>
    <source>
        <strain evidence="14 15">CBS 166.37</strain>
    </source>
</reference>
<keyword evidence="5" id="KW-0560">Oxidoreductase</keyword>
<name>A0A5C3M124_9AGAR</name>
<keyword evidence="15" id="KW-1185">Reference proteome</keyword>
<evidence type="ECO:0000256" key="11">
    <source>
        <dbReference type="SAM" id="MobiDB-lite"/>
    </source>
</evidence>
<dbReference type="Proteomes" id="UP000308652">
    <property type="component" value="Unassembled WGS sequence"/>
</dbReference>
<dbReference type="PANTHER" id="PTHR11474:SF76">
    <property type="entry name" value="SHKT DOMAIN-CONTAINING PROTEIN"/>
    <property type="match status" value="1"/>
</dbReference>
<dbReference type="InterPro" id="IPR008922">
    <property type="entry name" value="Di-copper_centre_dom_sf"/>
</dbReference>
<evidence type="ECO:0000256" key="1">
    <source>
        <dbReference type="ARBA" id="ARBA00001973"/>
    </source>
</evidence>
<evidence type="ECO:0000256" key="7">
    <source>
        <dbReference type="ARBA" id="ARBA00023033"/>
    </source>
</evidence>
<dbReference type="PRINTS" id="PR00092">
    <property type="entry name" value="TYROSINASE"/>
</dbReference>
<dbReference type="Pfam" id="PF00264">
    <property type="entry name" value="Tyrosinase"/>
    <property type="match status" value="1"/>
</dbReference>
<dbReference type="Pfam" id="PF18132">
    <property type="entry name" value="Tyrosinase_C"/>
    <property type="match status" value="1"/>
</dbReference>
<evidence type="ECO:0000256" key="3">
    <source>
        <dbReference type="ARBA" id="ARBA00011906"/>
    </source>
</evidence>
<sequence>MSRLVITGATGGSPNRLEINDFVKQEQQFSLYVQALQYMYSHDSQDNIQSFFQLGGIHGLPYIPWDGSTGAKPFDPNQQWGGYCTHGSVLFPTWHRPYMMLYEQILNQRAQAIAATYTVNQDSWKKAAADLRQPYWDWARNAVPPPEVISLQQVTITTPDGKRTAVTNPLVRYTFHPIDRSFPAPYSRWQVTHRQPNSTSSTTTDNITRLRSVLSNAQSDITTGTYSMLTRVHTWPAFSNHTVGDGGSTSNSLEAVHDNIHVYVGGNGHMSDPSVAAFDPIFFLHHANVDRMLSLWSAINPGVWVSAGDSEDGTFTLQVDAPVDQTTALTPFWNTQTSFWASSAVHDSASLGYTYPEFNGLDMGNTAAVQTAISQKVNQLYSGASFGALTSSAFTSFVATPQAAVQKGDGSSATHGAPASAKANAPATGDSNPGATGDQAPFTISAAREGPNEAEKLWEWTARVEFKKYELGCSFSVDLFLGEVPENPEDWLTSPNLVGSRHAFVNSAAGHCENCRNQADIIVEGFVHLNNGIAKHSGLGTFDPAAVEPYLTRELHWRVQKVDGTVANLESLEVSIIATPLSLPPGAMFPVPGEPRHHNGITYGKPGGCRHA</sequence>
<dbReference type="EC" id="1.14.18.1" evidence="3"/>
<dbReference type="Gene3D" id="1.10.1280.10">
    <property type="entry name" value="Di-copper center containing domain from catechol oxidase"/>
    <property type="match status" value="1"/>
</dbReference>
<evidence type="ECO:0000256" key="9">
    <source>
        <dbReference type="ARBA" id="ARBA00048233"/>
    </source>
</evidence>
<evidence type="ECO:0000259" key="12">
    <source>
        <dbReference type="PROSITE" id="PS00497"/>
    </source>
</evidence>
<evidence type="ECO:0000256" key="6">
    <source>
        <dbReference type="ARBA" id="ARBA00023008"/>
    </source>
</evidence>
<organism evidence="14 15">
    <name type="scientific">Crucibulum laeve</name>
    <dbReference type="NCBI Taxonomy" id="68775"/>
    <lineage>
        <taxon>Eukaryota</taxon>
        <taxon>Fungi</taxon>
        <taxon>Dikarya</taxon>
        <taxon>Basidiomycota</taxon>
        <taxon>Agaricomycotina</taxon>
        <taxon>Agaricomycetes</taxon>
        <taxon>Agaricomycetidae</taxon>
        <taxon>Agaricales</taxon>
        <taxon>Agaricineae</taxon>
        <taxon>Nidulariaceae</taxon>
        <taxon>Crucibulum</taxon>
    </lineage>
</organism>
<accession>A0A5C3M124</accession>
<evidence type="ECO:0000313" key="14">
    <source>
        <dbReference type="EMBL" id="TFK38852.1"/>
    </source>
</evidence>
<feature type="domain" description="Tyrosinase copper-binding" evidence="13">
    <location>
        <begin position="279"/>
        <end position="290"/>
    </location>
</feature>
<feature type="region of interest" description="Disordered" evidence="11">
    <location>
        <begin position="407"/>
        <end position="442"/>
    </location>
</feature>
<evidence type="ECO:0000259" key="13">
    <source>
        <dbReference type="PROSITE" id="PS00498"/>
    </source>
</evidence>
<feature type="compositionally biased region" description="Low complexity" evidence="11">
    <location>
        <begin position="417"/>
        <end position="427"/>
    </location>
</feature>
<dbReference type="InterPro" id="IPR041640">
    <property type="entry name" value="Tyrosinase_C"/>
</dbReference>
<comment type="similarity">
    <text evidence="2">Belongs to the tyrosinase family.</text>
</comment>
<dbReference type="GO" id="GO:0004503">
    <property type="term" value="F:tyrosinase activity"/>
    <property type="evidence" value="ECO:0007669"/>
    <property type="project" value="UniProtKB-EC"/>
</dbReference>
<feature type="domain" description="Tyrosinase copper-binding" evidence="12">
    <location>
        <begin position="86"/>
        <end position="103"/>
    </location>
</feature>
<keyword evidence="8" id="KW-0470">Melanin biosynthesis</keyword>